<evidence type="ECO:0000256" key="2">
    <source>
        <dbReference type="ARBA" id="ARBA00022884"/>
    </source>
</evidence>
<evidence type="ECO:0000256" key="3">
    <source>
        <dbReference type="ARBA" id="ARBA00023242"/>
    </source>
</evidence>
<dbReference type="GO" id="GO:1990904">
    <property type="term" value="C:ribonucleoprotein complex"/>
    <property type="evidence" value="ECO:0007669"/>
    <property type="project" value="InterPro"/>
</dbReference>
<evidence type="ECO:0000256" key="1">
    <source>
        <dbReference type="ARBA" id="ARBA00004123"/>
    </source>
</evidence>
<accession>A0A4Z0A4C3</accession>
<evidence type="ECO:0000313" key="7">
    <source>
        <dbReference type="Proteomes" id="UP000298061"/>
    </source>
</evidence>
<dbReference type="Proteomes" id="UP000298061">
    <property type="component" value="Unassembled WGS sequence"/>
</dbReference>
<dbReference type="InterPro" id="IPR012677">
    <property type="entry name" value="Nucleotide-bd_a/b_plait_sf"/>
</dbReference>
<dbReference type="InterPro" id="IPR006630">
    <property type="entry name" value="La_HTH"/>
</dbReference>
<dbReference type="PROSITE" id="PS50961">
    <property type="entry name" value="HTH_LA"/>
    <property type="match status" value="1"/>
</dbReference>
<organism evidence="6 7">
    <name type="scientific">Hericium alpestre</name>
    <dbReference type="NCBI Taxonomy" id="135208"/>
    <lineage>
        <taxon>Eukaryota</taxon>
        <taxon>Fungi</taxon>
        <taxon>Dikarya</taxon>
        <taxon>Basidiomycota</taxon>
        <taxon>Agaricomycotina</taxon>
        <taxon>Agaricomycetes</taxon>
        <taxon>Russulales</taxon>
        <taxon>Hericiaceae</taxon>
        <taxon>Hericium</taxon>
    </lineage>
</organism>
<dbReference type="SMART" id="SM00715">
    <property type="entry name" value="LA"/>
    <property type="match status" value="1"/>
</dbReference>
<dbReference type="InterPro" id="IPR002344">
    <property type="entry name" value="Lupus_La"/>
</dbReference>
<keyword evidence="2 4" id="KW-0694">RNA-binding</keyword>
<feature type="non-terminal residue" evidence="6">
    <location>
        <position position="245"/>
    </location>
</feature>
<name>A0A4Z0A4C3_9AGAM</name>
<dbReference type="GO" id="GO:0003729">
    <property type="term" value="F:mRNA binding"/>
    <property type="evidence" value="ECO:0007669"/>
    <property type="project" value="TreeGrafter"/>
</dbReference>
<dbReference type="EMBL" id="SFCI01000295">
    <property type="protein sequence ID" value="TFY80739.1"/>
    <property type="molecule type" value="Genomic_DNA"/>
</dbReference>
<comment type="subcellular location">
    <subcellularLocation>
        <location evidence="1">Nucleus</location>
    </subcellularLocation>
</comment>
<dbReference type="InterPro" id="IPR036388">
    <property type="entry name" value="WH-like_DNA-bd_sf"/>
</dbReference>
<sequence>MTAAEDTEDELKARSVRQVEFYFADSNLPFDKFMWTLHTANPEHWVPISTVASFKRMREFTSKGLPWVVDALRASEELEVDEEGKNVRRRHEVQEPKGQFDRSIYAKGFEAEVPDLQEKLERFFDKYGKINAGSVFVEFSNFETVDAFLKAEPKPSWEGKELLTMTKEAYVEMKIKEKGLTGKSAVAKRDSIMDRKGFNAFRDMKRGKDDGRKGAAKAKPEVYFDFLGTKLRAYEEDGGSVKPDE</sequence>
<dbReference type="InterPro" id="IPR036390">
    <property type="entry name" value="WH_DNA-bd_sf"/>
</dbReference>
<reference evidence="6 7" key="1">
    <citation type="submission" date="2019-02" db="EMBL/GenBank/DDBJ databases">
        <title>Genome sequencing of the rare red list fungi Hericium alpestre (H. flagellum).</title>
        <authorList>
            <person name="Buettner E."/>
            <person name="Kellner H."/>
        </authorList>
    </citation>
    <scope>NUCLEOTIDE SEQUENCE [LARGE SCALE GENOMIC DNA]</scope>
    <source>
        <strain evidence="6 7">DSM 108284</strain>
    </source>
</reference>
<dbReference type="Gene3D" id="1.10.10.10">
    <property type="entry name" value="Winged helix-like DNA-binding domain superfamily/Winged helix DNA-binding domain"/>
    <property type="match status" value="1"/>
</dbReference>
<evidence type="ECO:0000256" key="4">
    <source>
        <dbReference type="PROSITE-ProRule" id="PRU00332"/>
    </source>
</evidence>
<dbReference type="PANTHER" id="PTHR22792:SF140">
    <property type="entry name" value="ACHILLES, ISOFORM A"/>
    <property type="match status" value="1"/>
</dbReference>
<evidence type="ECO:0000313" key="6">
    <source>
        <dbReference type="EMBL" id="TFY80739.1"/>
    </source>
</evidence>
<dbReference type="Gene3D" id="3.30.70.330">
    <property type="match status" value="1"/>
</dbReference>
<protein>
    <recommendedName>
        <fullName evidence="5">HTH La-type RNA-binding domain-containing protein</fullName>
    </recommendedName>
</protein>
<dbReference type="GO" id="GO:0006396">
    <property type="term" value="P:RNA processing"/>
    <property type="evidence" value="ECO:0007669"/>
    <property type="project" value="InterPro"/>
</dbReference>
<gene>
    <name evidence="6" type="ORF">EWM64_g3278</name>
</gene>
<dbReference type="STRING" id="135208.A0A4Z0A4C3"/>
<dbReference type="InterPro" id="IPR045180">
    <property type="entry name" value="La_dom_prot"/>
</dbReference>
<dbReference type="SUPFAM" id="SSF46785">
    <property type="entry name" value="Winged helix' DNA-binding domain"/>
    <property type="match status" value="1"/>
</dbReference>
<dbReference type="AlphaFoldDB" id="A0A4Z0A4C3"/>
<dbReference type="GO" id="GO:0005634">
    <property type="term" value="C:nucleus"/>
    <property type="evidence" value="ECO:0007669"/>
    <property type="project" value="UniProtKB-SubCell"/>
</dbReference>
<comment type="caution">
    <text evidence="6">The sequence shown here is derived from an EMBL/GenBank/DDBJ whole genome shotgun (WGS) entry which is preliminary data.</text>
</comment>
<dbReference type="PRINTS" id="PR00302">
    <property type="entry name" value="LUPUSLA"/>
</dbReference>
<dbReference type="OrthoDB" id="439993at2759"/>
<dbReference type="PANTHER" id="PTHR22792">
    <property type="entry name" value="LUPUS LA PROTEIN-RELATED"/>
    <property type="match status" value="1"/>
</dbReference>
<dbReference type="CDD" id="cd08029">
    <property type="entry name" value="LA_like_fungal"/>
    <property type="match status" value="1"/>
</dbReference>
<feature type="domain" description="HTH La-type RNA-binding" evidence="5">
    <location>
        <begin position="5"/>
        <end position="97"/>
    </location>
</feature>
<evidence type="ECO:0000259" key="5">
    <source>
        <dbReference type="PROSITE" id="PS50961"/>
    </source>
</evidence>
<keyword evidence="3" id="KW-0539">Nucleus</keyword>
<proteinExistence type="predicted"/>
<dbReference type="Pfam" id="PF05383">
    <property type="entry name" value="La"/>
    <property type="match status" value="1"/>
</dbReference>
<keyword evidence="7" id="KW-1185">Reference proteome</keyword>